<protein>
    <recommendedName>
        <fullName evidence="3">HNH endonuclease</fullName>
    </recommendedName>
</protein>
<comment type="caution">
    <text evidence="1">The sequence shown here is derived from an EMBL/GenBank/DDBJ whole genome shotgun (WGS) entry which is preliminary data.</text>
</comment>
<evidence type="ECO:0000313" key="1">
    <source>
        <dbReference type="EMBL" id="MEB3023019.1"/>
    </source>
</evidence>
<keyword evidence="2" id="KW-1185">Reference proteome</keyword>
<name>A0ABU5XLE8_9MYCO</name>
<dbReference type="EMBL" id="JAYJJR010000013">
    <property type="protein sequence ID" value="MEB3023019.1"/>
    <property type="molecule type" value="Genomic_DNA"/>
</dbReference>
<accession>A0ABU5XLE8</accession>
<gene>
    <name evidence="1" type="ORF">K6T79_18410</name>
</gene>
<proteinExistence type="predicted"/>
<organism evidence="1 2">
    <name type="scientific">[Mycobacterium] crassicus</name>
    <dbReference type="NCBI Taxonomy" id="2872309"/>
    <lineage>
        <taxon>Bacteria</taxon>
        <taxon>Bacillati</taxon>
        <taxon>Actinomycetota</taxon>
        <taxon>Actinomycetes</taxon>
        <taxon>Mycobacteriales</taxon>
        <taxon>Mycobacteriaceae</taxon>
        <taxon>Mycolicibacter</taxon>
    </lineage>
</organism>
<evidence type="ECO:0008006" key="3">
    <source>
        <dbReference type="Google" id="ProtNLM"/>
    </source>
</evidence>
<dbReference type="Proteomes" id="UP001299596">
    <property type="component" value="Unassembled WGS sequence"/>
</dbReference>
<evidence type="ECO:0000313" key="2">
    <source>
        <dbReference type="Proteomes" id="UP001299596"/>
    </source>
</evidence>
<reference evidence="1 2" key="1">
    <citation type="submission" date="2023-12" db="EMBL/GenBank/DDBJ databases">
        <title>Description of new species of Mycobacterium terrae complex isolated from sewage at the Sao Paulo Zoological Park Foundation in Brazil.</title>
        <authorList>
            <person name="Romagnoli C.L."/>
            <person name="Conceicao E.C."/>
            <person name="Machado E."/>
            <person name="Barreto L.B.P.F."/>
            <person name="Sharma A."/>
            <person name="Silva N.M."/>
            <person name="Marques L.E."/>
            <person name="Juliana M.A."/>
            <person name="Lourenco M.C.S."/>
            <person name="Digiampietri L.A."/>
            <person name="Suffys P.N."/>
            <person name="Viana-Niero C."/>
        </authorList>
    </citation>
    <scope>NUCLEOTIDE SEQUENCE [LARGE SCALE GENOMIC DNA]</scope>
    <source>
        <strain evidence="1 2">MYC098</strain>
    </source>
</reference>
<sequence length="53" mass="5871">MAATEEQVRELAETIEAQANAIATDRVVGPRFAAVLRLRDNVDTLASWVDDDR</sequence>